<reference evidence="14" key="1">
    <citation type="journal article" date="2015" name="Nat. Plants">
        <title>Genome expansion of Arabis alpina linked with retrotransposition and reduced symmetric DNA methylation.</title>
        <authorList>
            <person name="Willing E.M."/>
            <person name="Rawat V."/>
            <person name="Mandakova T."/>
            <person name="Maumus F."/>
            <person name="James G.V."/>
            <person name="Nordstroem K.J."/>
            <person name="Becker C."/>
            <person name="Warthmann N."/>
            <person name="Chica C."/>
            <person name="Szarzynska B."/>
            <person name="Zytnicki M."/>
            <person name="Albani M.C."/>
            <person name="Kiefer C."/>
            <person name="Bergonzi S."/>
            <person name="Castaings L."/>
            <person name="Mateos J.L."/>
            <person name="Berns M.C."/>
            <person name="Bujdoso N."/>
            <person name="Piofczyk T."/>
            <person name="de Lorenzo L."/>
            <person name="Barrero-Sicilia C."/>
            <person name="Mateos I."/>
            <person name="Piednoel M."/>
            <person name="Hagmann J."/>
            <person name="Chen-Min-Tao R."/>
            <person name="Iglesias-Fernandez R."/>
            <person name="Schuster S.C."/>
            <person name="Alonso-Blanco C."/>
            <person name="Roudier F."/>
            <person name="Carbonero P."/>
            <person name="Paz-Ares J."/>
            <person name="Davis S.J."/>
            <person name="Pecinka A."/>
            <person name="Quesneville H."/>
            <person name="Colot V."/>
            <person name="Lysak M.A."/>
            <person name="Weigel D."/>
            <person name="Coupland G."/>
            <person name="Schneeberger K."/>
        </authorList>
    </citation>
    <scope>NUCLEOTIDE SEQUENCE [LARGE SCALE GENOMIC DNA]</scope>
    <source>
        <strain evidence="14">cv. Pajares</strain>
    </source>
</reference>
<dbReference type="PANTHER" id="PTHR24298:SF477">
    <property type="entry name" value="CYTOCHROME P450"/>
    <property type="match status" value="1"/>
</dbReference>
<dbReference type="EMBL" id="CM002874">
    <property type="protein sequence ID" value="KFK32636.1"/>
    <property type="molecule type" value="Genomic_DNA"/>
</dbReference>
<dbReference type="InterPro" id="IPR036396">
    <property type="entry name" value="Cyt_P450_sf"/>
</dbReference>
<keyword evidence="5" id="KW-0812">Transmembrane</keyword>
<evidence type="ECO:0000313" key="14">
    <source>
        <dbReference type="Proteomes" id="UP000029120"/>
    </source>
</evidence>
<dbReference type="GO" id="GO:0005506">
    <property type="term" value="F:iron ion binding"/>
    <property type="evidence" value="ECO:0007669"/>
    <property type="project" value="InterPro"/>
</dbReference>
<dbReference type="Pfam" id="PF00067">
    <property type="entry name" value="p450"/>
    <property type="match status" value="1"/>
</dbReference>
<evidence type="ECO:0000256" key="10">
    <source>
        <dbReference type="ARBA" id="ARBA00023136"/>
    </source>
</evidence>
<gene>
    <name evidence="13" type="ordered locus">AALP_Aa6g269100</name>
</gene>
<evidence type="ECO:0000256" key="3">
    <source>
        <dbReference type="ARBA" id="ARBA00010617"/>
    </source>
</evidence>
<dbReference type="GO" id="GO:0016709">
    <property type="term" value="F:oxidoreductase activity, acting on paired donors, with incorporation or reduction of molecular oxygen, NAD(P)H as one donor, and incorporation of one atom of oxygen"/>
    <property type="evidence" value="ECO:0007669"/>
    <property type="project" value="TreeGrafter"/>
</dbReference>
<evidence type="ECO:0000256" key="8">
    <source>
        <dbReference type="ARBA" id="ARBA00023002"/>
    </source>
</evidence>
<evidence type="ECO:0000256" key="9">
    <source>
        <dbReference type="ARBA" id="ARBA00023033"/>
    </source>
</evidence>
<feature type="binding site" description="axial binding residue" evidence="11">
    <location>
        <position position="302"/>
    </location>
    <ligand>
        <name>heme</name>
        <dbReference type="ChEBI" id="CHEBI:30413"/>
    </ligand>
    <ligandPart>
        <name>Fe</name>
        <dbReference type="ChEBI" id="CHEBI:18248"/>
    </ligandPart>
</feature>
<comment type="subcellular location">
    <subcellularLocation>
        <location evidence="2">Membrane</location>
        <topology evidence="2">Single-pass membrane protein</topology>
    </subcellularLocation>
</comment>
<keyword evidence="4 11" id="KW-0349">Heme</keyword>
<evidence type="ECO:0000313" key="13">
    <source>
        <dbReference type="EMBL" id="KFK32636.1"/>
    </source>
</evidence>
<accession>A0A087GRY4</accession>
<dbReference type="SUPFAM" id="SSF48264">
    <property type="entry name" value="Cytochrome P450"/>
    <property type="match status" value="1"/>
</dbReference>
<evidence type="ECO:0000256" key="6">
    <source>
        <dbReference type="ARBA" id="ARBA00022723"/>
    </source>
</evidence>
<dbReference type="PROSITE" id="PS00086">
    <property type="entry name" value="CYTOCHROME_P450"/>
    <property type="match status" value="1"/>
</dbReference>
<dbReference type="InterPro" id="IPR001128">
    <property type="entry name" value="Cyt_P450"/>
</dbReference>
<dbReference type="PRINTS" id="PR00385">
    <property type="entry name" value="P450"/>
</dbReference>
<protein>
    <recommendedName>
        <fullName evidence="15">Cytochrome p450</fullName>
    </recommendedName>
</protein>
<dbReference type="InterPro" id="IPR051103">
    <property type="entry name" value="Plant_metabolite_P450s"/>
</dbReference>
<organism evidence="13 14">
    <name type="scientific">Arabis alpina</name>
    <name type="common">Alpine rock-cress</name>
    <dbReference type="NCBI Taxonomy" id="50452"/>
    <lineage>
        <taxon>Eukaryota</taxon>
        <taxon>Viridiplantae</taxon>
        <taxon>Streptophyta</taxon>
        <taxon>Embryophyta</taxon>
        <taxon>Tracheophyta</taxon>
        <taxon>Spermatophyta</taxon>
        <taxon>Magnoliopsida</taxon>
        <taxon>eudicotyledons</taxon>
        <taxon>Gunneridae</taxon>
        <taxon>Pentapetalae</taxon>
        <taxon>rosids</taxon>
        <taxon>malvids</taxon>
        <taxon>Brassicales</taxon>
        <taxon>Brassicaceae</taxon>
        <taxon>Arabideae</taxon>
        <taxon>Arabis</taxon>
    </lineage>
</organism>
<dbReference type="InterPro" id="IPR017972">
    <property type="entry name" value="Cyt_P450_CS"/>
</dbReference>
<dbReference type="GO" id="GO:0016020">
    <property type="term" value="C:membrane"/>
    <property type="evidence" value="ECO:0007669"/>
    <property type="project" value="UniProtKB-SubCell"/>
</dbReference>
<dbReference type="eggNOG" id="KOG0156">
    <property type="taxonomic scope" value="Eukaryota"/>
</dbReference>
<keyword evidence="8 12" id="KW-0560">Oxidoreductase</keyword>
<keyword evidence="11 12" id="KW-0408">Iron</keyword>
<keyword evidence="14" id="KW-1185">Reference proteome</keyword>
<keyword evidence="10" id="KW-0472">Membrane</keyword>
<evidence type="ECO:0000256" key="2">
    <source>
        <dbReference type="ARBA" id="ARBA00004167"/>
    </source>
</evidence>
<name>A0A087GRY4_ARAAL</name>
<keyword evidence="7" id="KW-1133">Transmembrane helix</keyword>
<dbReference type="GO" id="GO:0020037">
    <property type="term" value="F:heme binding"/>
    <property type="evidence" value="ECO:0007669"/>
    <property type="project" value="InterPro"/>
</dbReference>
<keyword evidence="6 11" id="KW-0479">Metal-binding</keyword>
<dbReference type="PANTHER" id="PTHR24298">
    <property type="entry name" value="FLAVONOID 3'-MONOOXYGENASE-RELATED"/>
    <property type="match status" value="1"/>
</dbReference>
<evidence type="ECO:0000256" key="5">
    <source>
        <dbReference type="ARBA" id="ARBA00022692"/>
    </source>
</evidence>
<evidence type="ECO:0000256" key="12">
    <source>
        <dbReference type="RuleBase" id="RU000461"/>
    </source>
</evidence>
<comment type="similarity">
    <text evidence="3 12">Belongs to the cytochrome P450 family.</text>
</comment>
<proteinExistence type="inferred from homology"/>
<dbReference type="InterPro" id="IPR002401">
    <property type="entry name" value="Cyt_P450_E_grp-I"/>
</dbReference>
<evidence type="ECO:0000256" key="4">
    <source>
        <dbReference type="ARBA" id="ARBA00022617"/>
    </source>
</evidence>
<comment type="cofactor">
    <cofactor evidence="1 11">
        <name>heme</name>
        <dbReference type="ChEBI" id="CHEBI:30413"/>
    </cofactor>
</comment>
<dbReference type="PRINTS" id="PR00463">
    <property type="entry name" value="EP450I"/>
</dbReference>
<dbReference type="Proteomes" id="UP000029120">
    <property type="component" value="Chromosome 6"/>
</dbReference>
<keyword evidence="9 12" id="KW-0503">Monooxygenase</keyword>
<evidence type="ECO:0008006" key="15">
    <source>
        <dbReference type="Google" id="ProtNLM"/>
    </source>
</evidence>
<dbReference type="Gramene" id="KFK32636">
    <property type="protein sequence ID" value="KFK32636"/>
    <property type="gene ID" value="AALP_AA6G269100"/>
</dbReference>
<dbReference type="AlphaFoldDB" id="A0A087GRY4"/>
<evidence type="ECO:0000256" key="11">
    <source>
        <dbReference type="PIRSR" id="PIRSR602401-1"/>
    </source>
</evidence>
<dbReference type="OrthoDB" id="1037895at2759"/>
<dbReference type="OMA" id="NECMDAF"/>
<dbReference type="Gene3D" id="1.10.630.10">
    <property type="entry name" value="Cytochrome P450"/>
    <property type="match status" value="1"/>
</dbReference>
<evidence type="ECO:0000256" key="1">
    <source>
        <dbReference type="ARBA" id="ARBA00001971"/>
    </source>
</evidence>
<evidence type="ECO:0000256" key="7">
    <source>
        <dbReference type="ARBA" id="ARBA00022989"/>
    </source>
</evidence>
<sequence>MNISFRGAVAINESHVFGSSSFFRAPYGDYWKFMKKLMVTRMIGPHALQQSRDIRAVELERFYRNLLDKATKNQSVEIDEELRRLVINTLGKSMATTFSEGAKVLEFVNEFTALSPRYDGLWEGIIVKHEKKVDSLLAVYPDESTKSEVTRDHIKSIVAELFVAAGDTSSQTALWAMAEIINKPKILERLREEIDSVVGKTRLIQETDLPKLPYLQAVIKETLRFHPVAPVYSREFTQGCRIRGFYIPKGTTLAINAYAIMRDPDFWKDPDEFIPERFLEQEEEIKEKVLKFLPFGAGRRGCPGSNLGSILAQTAVGVMVQCFDWEIEGGEKVNTEEASGLRFFLAMAHPPKCTLLPRDVNHHFI</sequence>